<evidence type="ECO:0000313" key="7">
    <source>
        <dbReference type="Proteomes" id="UP000057737"/>
    </source>
</evidence>
<dbReference type="EMBL" id="LNCU01000079">
    <property type="protein sequence ID" value="KWV53192.1"/>
    <property type="molecule type" value="Genomic_DNA"/>
</dbReference>
<keyword evidence="7" id="KW-1185">Reference proteome</keyword>
<organism evidence="6 7">
    <name type="scientific">Bradyrhizobium macuxiense</name>
    <dbReference type="NCBI Taxonomy" id="1755647"/>
    <lineage>
        <taxon>Bacteria</taxon>
        <taxon>Pseudomonadati</taxon>
        <taxon>Pseudomonadota</taxon>
        <taxon>Alphaproteobacteria</taxon>
        <taxon>Hyphomicrobiales</taxon>
        <taxon>Nitrobacteraceae</taxon>
        <taxon>Bradyrhizobium</taxon>
    </lineage>
</organism>
<evidence type="ECO:0000313" key="6">
    <source>
        <dbReference type="EMBL" id="KWV53192.1"/>
    </source>
</evidence>
<feature type="domain" description="Mandelate racemase/muconate lactonizing enzyme C-terminal" evidence="5">
    <location>
        <begin position="146"/>
        <end position="244"/>
    </location>
</feature>
<keyword evidence="2" id="KW-0479">Metal-binding</keyword>
<evidence type="ECO:0000256" key="3">
    <source>
        <dbReference type="ARBA" id="ARBA00022842"/>
    </source>
</evidence>
<dbReference type="SFLD" id="SFLDS00001">
    <property type="entry name" value="Enolase"/>
    <property type="match status" value="1"/>
</dbReference>
<dbReference type="PANTHER" id="PTHR13794">
    <property type="entry name" value="ENOLASE SUPERFAMILY, MANDELATE RACEMASE"/>
    <property type="match status" value="1"/>
</dbReference>
<accession>A0A120FM29</accession>
<dbReference type="InterPro" id="IPR018110">
    <property type="entry name" value="Mandel_Rmase/mucon_lact_enz_CS"/>
</dbReference>
<name>A0A120FM29_9BRAD</name>
<evidence type="ECO:0000256" key="4">
    <source>
        <dbReference type="SAM" id="MobiDB-lite"/>
    </source>
</evidence>
<dbReference type="InterPro" id="IPR013341">
    <property type="entry name" value="Mandelate_racemase_N_dom"/>
</dbReference>
<dbReference type="SMART" id="SM00922">
    <property type="entry name" value="MR_MLE"/>
    <property type="match status" value="1"/>
</dbReference>
<dbReference type="PANTHER" id="PTHR13794:SF58">
    <property type="entry name" value="MITOCHONDRIAL ENOLASE SUPERFAMILY MEMBER 1"/>
    <property type="match status" value="1"/>
</dbReference>
<sequence length="390" mass="43256">MTIRDIRVTMLRLPWADDPWLKGAALGDTRDILICEVETSGGVTGMGYLFVFRPGMKSIAACLDECIIPRVKGKDATAIEAIWRDLWTATMTYGRGGIAAMAMSALDIALWDAVGKRAGLPLHRLWGHYRSQIPVYGSGCFRGAGGDGMIEKALHFVKQGYKAIKMQVAHVHTPAQDLDNVRRMREALGPDIDIMIDVNMGWSADVAIEMGRKFEKYDIYWLEEPVPADDFAGYQRIAAALDMRVVGGETDPLHALRSEAVLSQSLPADPAARPDARRHDGPAQDRSACGHFRRHHRAASVSRTQCAPARLDSQRDLVREHGADRRPLGRSAADCQWHDHGAGAARTRAQIQGRRAEVQNLKHDPEKCEAVFRRDKRGTRLRGDHAQTKS</sequence>
<feature type="compositionally biased region" description="Basic and acidic residues" evidence="4">
    <location>
        <begin position="272"/>
        <end position="283"/>
    </location>
</feature>
<dbReference type="SUPFAM" id="SSF54826">
    <property type="entry name" value="Enolase N-terminal domain-like"/>
    <property type="match status" value="1"/>
</dbReference>
<dbReference type="InterPro" id="IPR029065">
    <property type="entry name" value="Enolase_C-like"/>
</dbReference>
<dbReference type="GO" id="GO:0000287">
    <property type="term" value="F:magnesium ion binding"/>
    <property type="evidence" value="ECO:0007669"/>
    <property type="project" value="UniProtKB-ARBA"/>
</dbReference>
<dbReference type="CDD" id="cd03316">
    <property type="entry name" value="MR_like"/>
    <property type="match status" value="1"/>
</dbReference>
<dbReference type="InterPro" id="IPR013342">
    <property type="entry name" value="Mandelate_racemase_C"/>
</dbReference>
<gene>
    <name evidence="6" type="ORF">AS156_08435</name>
</gene>
<dbReference type="GO" id="GO:0009063">
    <property type="term" value="P:amino acid catabolic process"/>
    <property type="evidence" value="ECO:0007669"/>
    <property type="project" value="InterPro"/>
</dbReference>
<comment type="caution">
    <text evidence="6">The sequence shown here is derived from an EMBL/GenBank/DDBJ whole genome shotgun (WGS) entry which is preliminary data.</text>
</comment>
<dbReference type="PROSITE" id="PS00909">
    <property type="entry name" value="MR_MLE_2"/>
    <property type="match status" value="1"/>
</dbReference>
<protein>
    <recommendedName>
        <fullName evidence="5">Mandelate racemase/muconate lactonizing enzyme C-terminal domain-containing protein</fullName>
    </recommendedName>
</protein>
<reference evidence="6 7" key="1">
    <citation type="submission" date="2015-11" db="EMBL/GenBank/DDBJ databases">
        <title>Draft Genome Sequence of the Strain BR 10303 (Bradyrhizobium sp.) isolated from nodules of Centrolobium paraense.</title>
        <authorList>
            <person name="Zelli J.E."/>
            <person name="Simoes-Araujo J.L."/>
            <person name="Barauna A.C."/>
            <person name="Silva K."/>
        </authorList>
    </citation>
    <scope>NUCLEOTIDE SEQUENCE [LARGE SCALE GENOMIC DNA]</scope>
    <source>
        <strain evidence="6 7">BR 10303</strain>
    </source>
</reference>
<dbReference type="Gene3D" id="3.20.20.120">
    <property type="entry name" value="Enolase-like C-terminal domain"/>
    <property type="match status" value="1"/>
</dbReference>
<evidence type="ECO:0000259" key="5">
    <source>
        <dbReference type="SMART" id="SM00922"/>
    </source>
</evidence>
<dbReference type="InterPro" id="IPR046945">
    <property type="entry name" value="RHMD-like"/>
</dbReference>
<dbReference type="GO" id="GO:0016052">
    <property type="term" value="P:carbohydrate catabolic process"/>
    <property type="evidence" value="ECO:0007669"/>
    <property type="project" value="TreeGrafter"/>
</dbReference>
<dbReference type="Proteomes" id="UP000057737">
    <property type="component" value="Unassembled WGS sequence"/>
</dbReference>
<dbReference type="Gene3D" id="3.30.390.10">
    <property type="entry name" value="Enolase-like, N-terminal domain"/>
    <property type="match status" value="1"/>
</dbReference>
<dbReference type="GO" id="GO:0016836">
    <property type="term" value="F:hydro-lyase activity"/>
    <property type="evidence" value="ECO:0007669"/>
    <property type="project" value="TreeGrafter"/>
</dbReference>
<dbReference type="InterPro" id="IPR029017">
    <property type="entry name" value="Enolase-like_N"/>
</dbReference>
<dbReference type="Pfam" id="PF02746">
    <property type="entry name" value="MR_MLE_N"/>
    <property type="match status" value="1"/>
</dbReference>
<dbReference type="InterPro" id="IPR036849">
    <property type="entry name" value="Enolase-like_C_sf"/>
</dbReference>
<evidence type="ECO:0000256" key="1">
    <source>
        <dbReference type="ARBA" id="ARBA00001946"/>
    </source>
</evidence>
<feature type="region of interest" description="Disordered" evidence="4">
    <location>
        <begin position="264"/>
        <end position="315"/>
    </location>
</feature>
<evidence type="ECO:0000256" key="2">
    <source>
        <dbReference type="ARBA" id="ARBA00022723"/>
    </source>
</evidence>
<proteinExistence type="predicted"/>
<dbReference type="Pfam" id="PF13378">
    <property type="entry name" value="MR_MLE_C"/>
    <property type="match status" value="1"/>
</dbReference>
<dbReference type="AlphaFoldDB" id="A0A120FM29"/>
<comment type="cofactor">
    <cofactor evidence="1">
        <name>Mg(2+)</name>
        <dbReference type="ChEBI" id="CHEBI:18420"/>
    </cofactor>
</comment>
<dbReference type="SUPFAM" id="SSF51604">
    <property type="entry name" value="Enolase C-terminal domain-like"/>
    <property type="match status" value="1"/>
</dbReference>
<keyword evidence="3" id="KW-0460">Magnesium</keyword>